<accession>A6K850</accession>
<dbReference type="EMBL" id="CH474029">
    <property type="protein sequence ID" value="EDL89120.1"/>
    <property type="molecule type" value="Genomic_DNA"/>
</dbReference>
<name>A6K850_RAT</name>
<sequence>MNNNANQPELPGLSHYPKS</sequence>
<evidence type="ECO:0000313" key="2">
    <source>
        <dbReference type="Proteomes" id="UP000234681"/>
    </source>
</evidence>
<dbReference type="Proteomes" id="UP000234681">
    <property type="component" value="Chromosome 7"/>
</dbReference>
<evidence type="ECO:0000313" key="1">
    <source>
        <dbReference type="EMBL" id="EDL89120.1"/>
    </source>
</evidence>
<protein>
    <submittedName>
        <fullName evidence="1">RCG29465</fullName>
    </submittedName>
</protein>
<gene>
    <name evidence="1" type="ORF">rCG_29465</name>
</gene>
<dbReference type="AlphaFoldDB" id="A6K850"/>
<reference evidence="2" key="1">
    <citation type="submission" date="2005-09" db="EMBL/GenBank/DDBJ databases">
        <authorList>
            <person name="Mural R.J."/>
            <person name="Li P.W."/>
            <person name="Adams M.D."/>
            <person name="Amanatides P.G."/>
            <person name="Baden-Tillson H."/>
            <person name="Barnstead M."/>
            <person name="Chin S.H."/>
            <person name="Dew I."/>
            <person name="Evans C.A."/>
            <person name="Ferriera S."/>
            <person name="Flanigan M."/>
            <person name="Fosler C."/>
            <person name="Glodek A."/>
            <person name="Gu Z."/>
            <person name="Holt R.A."/>
            <person name="Jennings D."/>
            <person name="Kraft C.L."/>
            <person name="Lu F."/>
            <person name="Nguyen T."/>
            <person name="Nusskern D.R."/>
            <person name="Pfannkoch C.M."/>
            <person name="Sitter C."/>
            <person name="Sutton G.G."/>
            <person name="Venter J.C."/>
            <person name="Wang Z."/>
            <person name="Woodage T."/>
            <person name="Zheng X.H."/>
            <person name="Zhong F."/>
        </authorList>
    </citation>
    <scope>NUCLEOTIDE SEQUENCE [LARGE SCALE GENOMIC DNA]</scope>
    <source>
        <strain>BN</strain>
        <strain evidence="2">Sprague-Dawley</strain>
    </source>
</reference>
<proteinExistence type="predicted"/>
<organism evidence="1 2">
    <name type="scientific">Rattus norvegicus</name>
    <name type="common">Rat</name>
    <dbReference type="NCBI Taxonomy" id="10116"/>
    <lineage>
        <taxon>Eukaryota</taxon>
        <taxon>Metazoa</taxon>
        <taxon>Chordata</taxon>
        <taxon>Craniata</taxon>
        <taxon>Vertebrata</taxon>
        <taxon>Euteleostomi</taxon>
        <taxon>Mammalia</taxon>
        <taxon>Eutheria</taxon>
        <taxon>Euarchontoglires</taxon>
        <taxon>Glires</taxon>
        <taxon>Rodentia</taxon>
        <taxon>Myomorpha</taxon>
        <taxon>Muroidea</taxon>
        <taxon>Muridae</taxon>
        <taxon>Murinae</taxon>
        <taxon>Rattus</taxon>
    </lineage>
</organism>